<comment type="PTM">
    <text evidence="7">4'-phosphopantetheine is transferred from CoA to a specific serine of apo-ACP by AcpS. This modification is essential for activity because fatty acids are bound in thioester linkage to the sulfhydryl of the prosthetic group.</text>
</comment>
<feature type="modified residue" description="O-(pantetheine 4'-phosphoryl)serine" evidence="7">
    <location>
        <position position="34"/>
    </location>
</feature>
<evidence type="ECO:0000256" key="1">
    <source>
        <dbReference type="ARBA" id="ARBA00022450"/>
    </source>
</evidence>
<gene>
    <name evidence="7" type="primary">acpP</name>
    <name evidence="9" type="ORF">H8699_00975</name>
</gene>
<sequence>MTFEKVAQILADYKGIDVSEVKGESTFAELGLDSLDTVELIMSIEDTFGVSIEMDENLKCVNDIVALIDAGK</sequence>
<dbReference type="RefSeq" id="WP_249284074.1">
    <property type="nucleotide sequence ID" value="NZ_JACRSO010000001.1"/>
</dbReference>
<evidence type="ECO:0000256" key="6">
    <source>
        <dbReference type="ARBA" id="ARBA00023160"/>
    </source>
</evidence>
<dbReference type="SUPFAM" id="SSF47336">
    <property type="entry name" value="ACP-like"/>
    <property type="match status" value="1"/>
</dbReference>
<comment type="subcellular location">
    <subcellularLocation>
        <location evidence="7">Cytoplasm</location>
    </subcellularLocation>
</comment>
<organism evidence="9 10">
    <name type="scientific">Luoshenia tenuis</name>
    <dbReference type="NCBI Taxonomy" id="2763654"/>
    <lineage>
        <taxon>Bacteria</taxon>
        <taxon>Bacillati</taxon>
        <taxon>Bacillota</taxon>
        <taxon>Clostridia</taxon>
        <taxon>Christensenellales</taxon>
        <taxon>Christensenellaceae</taxon>
        <taxon>Luoshenia</taxon>
    </lineage>
</organism>
<proteinExistence type="inferred from homology"/>
<keyword evidence="5 7" id="KW-0443">Lipid metabolism</keyword>
<keyword evidence="10" id="KW-1185">Reference proteome</keyword>
<dbReference type="Proteomes" id="UP000654279">
    <property type="component" value="Unassembled WGS sequence"/>
</dbReference>
<keyword evidence="1 7" id="KW-0596">Phosphopantetheine</keyword>
<comment type="function">
    <text evidence="7">Carrier of the growing fatty acid chain in fatty acid biosynthesis.</text>
</comment>
<keyword evidence="4 7" id="KW-0276">Fatty acid metabolism</keyword>
<evidence type="ECO:0000256" key="4">
    <source>
        <dbReference type="ARBA" id="ARBA00022832"/>
    </source>
</evidence>
<feature type="domain" description="Carrier" evidence="8">
    <location>
        <begin position="1"/>
        <end position="72"/>
    </location>
</feature>
<dbReference type="PROSITE" id="PS00012">
    <property type="entry name" value="PHOSPHOPANTETHEINE"/>
    <property type="match status" value="1"/>
</dbReference>
<dbReference type="Pfam" id="PF00550">
    <property type="entry name" value="PP-binding"/>
    <property type="match status" value="1"/>
</dbReference>
<dbReference type="InterPro" id="IPR003231">
    <property type="entry name" value="ACP"/>
</dbReference>
<evidence type="ECO:0000313" key="9">
    <source>
        <dbReference type="EMBL" id="MBC8528011.1"/>
    </source>
</evidence>
<dbReference type="GO" id="GO:0000036">
    <property type="term" value="F:acyl carrier activity"/>
    <property type="evidence" value="ECO:0007669"/>
    <property type="project" value="UniProtKB-UniRule"/>
</dbReference>
<evidence type="ECO:0000256" key="2">
    <source>
        <dbReference type="ARBA" id="ARBA00022516"/>
    </source>
</evidence>
<evidence type="ECO:0000256" key="3">
    <source>
        <dbReference type="ARBA" id="ARBA00022553"/>
    </source>
</evidence>
<keyword evidence="6 7" id="KW-0275">Fatty acid biosynthesis</keyword>
<dbReference type="PANTHER" id="PTHR20863">
    <property type="entry name" value="ACYL CARRIER PROTEIN"/>
    <property type="match status" value="1"/>
</dbReference>
<evidence type="ECO:0000256" key="5">
    <source>
        <dbReference type="ARBA" id="ARBA00023098"/>
    </source>
</evidence>
<dbReference type="HAMAP" id="MF_01217">
    <property type="entry name" value="Acyl_carrier"/>
    <property type="match status" value="1"/>
</dbReference>
<dbReference type="GO" id="GO:0000035">
    <property type="term" value="F:acyl binding"/>
    <property type="evidence" value="ECO:0007669"/>
    <property type="project" value="TreeGrafter"/>
</dbReference>
<dbReference type="InterPro" id="IPR009081">
    <property type="entry name" value="PP-bd_ACP"/>
</dbReference>
<reference evidence="9" key="1">
    <citation type="submission" date="2020-08" db="EMBL/GenBank/DDBJ databases">
        <title>Genome public.</title>
        <authorList>
            <person name="Liu C."/>
            <person name="Sun Q."/>
        </authorList>
    </citation>
    <scope>NUCLEOTIDE SEQUENCE</scope>
    <source>
        <strain evidence="9">NSJ-44</strain>
    </source>
</reference>
<comment type="similarity">
    <text evidence="7">Belongs to the acyl carrier protein (ACP) family.</text>
</comment>
<keyword evidence="3 7" id="KW-0597">Phosphoprotein</keyword>
<dbReference type="GO" id="GO:0005829">
    <property type="term" value="C:cytosol"/>
    <property type="evidence" value="ECO:0007669"/>
    <property type="project" value="TreeGrafter"/>
</dbReference>
<keyword evidence="7" id="KW-0963">Cytoplasm</keyword>
<evidence type="ECO:0000259" key="8">
    <source>
        <dbReference type="PROSITE" id="PS50075"/>
    </source>
</evidence>
<evidence type="ECO:0000256" key="7">
    <source>
        <dbReference type="HAMAP-Rule" id="MF_01217"/>
    </source>
</evidence>
<name>A0A926CYM1_9FIRM</name>
<dbReference type="GO" id="GO:0009245">
    <property type="term" value="P:lipid A biosynthetic process"/>
    <property type="evidence" value="ECO:0007669"/>
    <property type="project" value="TreeGrafter"/>
</dbReference>
<comment type="pathway">
    <text evidence="7">Lipid metabolism; fatty acid biosynthesis.</text>
</comment>
<accession>A0A926CYM1</accession>
<dbReference type="GO" id="GO:0016020">
    <property type="term" value="C:membrane"/>
    <property type="evidence" value="ECO:0007669"/>
    <property type="project" value="GOC"/>
</dbReference>
<dbReference type="InterPro" id="IPR036736">
    <property type="entry name" value="ACP-like_sf"/>
</dbReference>
<dbReference type="PROSITE" id="PS50075">
    <property type="entry name" value="CARRIER"/>
    <property type="match status" value="1"/>
</dbReference>
<keyword evidence="2 7" id="KW-0444">Lipid biosynthesis</keyword>
<dbReference type="EMBL" id="JACRSO010000001">
    <property type="protein sequence ID" value="MBC8528011.1"/>
    <property type="molecule type" value="Genomic_DNA"/>
</dbReference>
<dbReference type="PANTHER" id="PTHR20863:SF76">
    <property type="entry name" value="CARRIER DOMAIN-CONTAINING PROTEIN"/>
    <property type="match status" value="1"/>
</dbReference>
<dbReference type="InterPro" id="IPR006162">
    <property type="entry name" value="Ppantetheine_attach_site"/>
</dbReference>
<dbReference type="Gene3D" id="1.10.1200.10">
    <property type="entry name" value="ACP-like"/>
    <property type="match status" value="1"/>
</dbReference>
<dbReference type="AlphaFoldDB" id="A0A926CYM1"/>
<evidence type="ECO:0000313" key="10">
    <source>
        <dbReference type="Proteomes" id="UP000654279"/>
    </source>
</evidence>
<protein>
    <recommendedName>
        <fullName evidence="7">Acyl carrier protein</fullName>
        <shortName evidence="7">ACP</shortName>
    </recommendedName>
</protein>
<comment type="caution">
    <text evidence="9">The sequence shown here is derived from an EMBL/GenBank/DDBJ whole genome shotgun (WGS) entry which is preliminary data.</text>
</comment>